<feature type="compositionally biased region" description="Polar residues" evidence="1">
    <location>
        <begin position="292"/>
        <end position="302"/>
    </location>
</feature>
<feature type="region of interest" description="Disordered" evidence="1">
    <location>
        <begin position="374"/>
        <end position="432"/>
    </location>
</feature>
<feature type="region of interest" description="Disordered" evidence="1">
    <location>
        <begin position="255"/>
        <end position="304"/>
    </location>
</feature>
<reference evidence="3" key="1">
    <citation type="journal article" date="2020" name="Stud. Mycol.">
        <title>101 Dothideomycetes genomes: a test case for predicting lifestyles and emergence of pathogens.</title>
        <authorList>
            <person name="Haridas S."/>
            <person name="Albert R."/>
            <person name="Binder M."/>
            <person name="Bloem J."/>
            <person name="Labutti K."/>
            <person name="Salamov A."/>
            <person name="Andreopoulos B."/>
            <person name="Baker S."/>
            <person name="Barry K."/>
            <person name="Bills G."/>
            <person name="Bluhm B."/>
            <person name="Cannon C."/>
            <person name="Castanera R."/>
            <person name="Culley D."/>
            <person name="Daum C."/>
            <person name="Ezra D."/>
            <person name="Gonzalez J."/>
            <person name="Henrissat B."/>
            <person name="Kuo A."/>
            <person name="Liang C."/>
            <person name="Lipzen A."/>
            <person name="Lutzoni F."/>
            <person name="Magnuson J."/>
            <person name="Mondo S."/>
            <person name="Nolan M."/>
            <person name="Ohm R."/>
            <person name="Pangilinan J."/>
            <person name="Park H.-J."/>
            <person name="Ramirez L."/>
            <person name="Alfaro M."/>
            <person name="Sun H."/>
            <person name="Tritt A."/>
            <person name="Yoshinaga Y."/>
            <person name="Zwiers L.-H."/>
            <person name="Turgeon B."/>
            <person name="Goodwin S."/>
            <person name="Spatafora J."/>
            <person name="Crous P."/>
            <person name="Grigoriev I."/>
        </authorList>
    </citation>
    <scope>NUCLEOTIDE SEQUENCE</scope>
    <source>
        <strain evidence="3">ATCC 36951</strain>
    </source>
</reference>
<dbReference type="EMBL" id="ML993586">
    <property type="protein sequence ID" value="KAF2170144.1"/>
    <property type="molecule type" value="Genomic_DNA"/>
</dbReference>
<organism evidence="3 4">
    <name type="scientific">Zasmidium cellare ATCC 36951</name>
    <dbReference type="NCBI Taxonomy" id="1080233"/>
    <lineage>
        <taxon>Eukaryota</taxon>
        <taxon>Fungi</taxon>
        <taxon>Dikarya</taxon>
        <taxon>Ascomycota</taxon>
        <taxon>Pezizomycotina</taxon>
        <taxon>Dothideomycetes</taxon>
        <taxon>Dothideomycetidae</taxon>
        <taxon>Mycosphaerellales</taxon>
        <taxon>Mycosphaerellaceae</taxon>
        <taxon>Zasmidium</taxon>
    </lineage>
</organism>
<evidence type="ECO:0000313" key="3">
    <source>
        <dbReference type="EMBL" id="KAF2170144.1"/>
    </source>
</evidence>
<feature type="transmembrane region" description="Helical" evidence="2">
    <location>
        <begin position="227"/>
        <end position="248"/>
    </location>
</feature>
<feature type="region of interest" description="Disordered" evidence="1">
    <location>
        <begin position="317"/>
        <end position="337"/>
    </location>
</feature>
<protein>
    <submittedName>
        <fullName evidence="3">Uncharacterized protein</fullName>
    </submittedName>
</protein>
<dbReference type="RefSeq" id="XP_033671033.1">
    <property type="nucleotide sequence ID" value="XM_033805075.1"/>
</dbReference>
<feature type="compositionally biased region" description="Low complexity" evidence="1">
    <location>
        <begin position="420"/>
        <end position="429"/>
    </location>
</feature>
<feature type="compositionally biased region" description="Low complexity" evidence="1">
    <location>
        <begin position="200"/>
        <end position="216"/>
    </location>
</feature>
<dbReference type="GeneID" id="54558347"/>
<keyword evidence="2" id="KW-0472">Membrane</keyword>
<keyword evidence="4" id="KW-1185">Reference proteome</keyword>
<dbReference type="AlphaFoldDB" id="A0A6A6CSL6"/>
<dbReference type="OrthoDB" id="3650912at2759"/>
<keyword evidence="2" id="KW-1133">Transmembrane helix</keyword>
<keyword evidence="2" id="KW-0812">Transmembrane</keyword>
<evidence type="ECO:0000256" key="2">
    <source>
        <dbReference type="SAM" id="Phobius"/>
    </source>
</evidence>
<gene>
    <name evidence="3" type="ORF">M409DRAFT_19749</name>
</gene>
<evidence type="ECO:0000313" key="4">
    <source>
        <dbReference type="Proteomes" id="UP000799537"/>
    </source>
</evidence>
<dbReference type="Proteomes" id="UP000799537">
    <property type="component" value="Unassembled WGS sequence"/>
</dbReference>
<evidence type="ECO:0000256" key="1">
    <source>
        <dbReference type="SAM" id="MobiDB-lite"/>
    </source>
</evidence>
<proteinExistence type="predicted"/>
<feature type="region of interest" description="Disordered" evidence="1">
    <location>
        <begin position="200"/>
        <end position="224"/>
    </location>
</feature>
<sequence>MASSSSSFKLCGPPLCNAVEGGVQVPTTTETSTTHGSTTTYSGKSVPGHIIFTIPTLKTTSTTEGTALASTSTPSPTPTDNVPYFTYYVYEEPVFSADILESWTSTAIPKRLRQLRGGKEHSNAHDCEGTIRQQAEQVFRGDQPDWLRNMAGDRKSVFVSFWLPQWMPSVKVDEHSVPATEQQAIFPTDSQSHMLGLDETVVSSTSSLSPSSTPEATAKEKTVPQKVAVGVSVPFAAVLLFILIWLIIRLRSRRQKHQQDEEQSPSPSTKNRKHKRDYNTKPLYPHKPLTGLSETSFTTDPQPSYGAILKQRALDKNEENPIPVRNLPELPGSPTEETELLPAISSDDDDFGTHFSGLEDPFSDPRPADFAEIPSPVPESGIRRAMTPGVSPSSYPLRDRLSHESKRRRHAIETVRRQTSSGSGSWRGSVGEEELRKMRKAFELEGEEVGARKLRGSRSFDDVVAAGGKDKDDGRRRRVGCFRPSGRQMLDRDVEGEIVKAMTVIMDGLEGELGYGRDG</sequence>
<name>A0A6A6CSL6_ZASCE</name>
<accession>A0A6A6CSL6</accession>